<dbReference type="Proteomes" id="UP000016638">
    <property type="component" value="Unassembled WGS sequence"/>
</dbReference>
<evidence type="ECO:0000313" key="3">
    <source>
        <dbReference type="Proteomes" id="UP000016638"/>
    </source>
</evidence>
<sequence>MAHLGYTTLSDKRPHWESEADMATKDLQLYVKNNCPFCAKVEGFMSKNGIDLPLHNIDESEDDRSFLVERGGKRQVPCLFVDGTALYESDDIVDFLAKEFHATEQADGSASTGGACRLDGTGCSF</sequence>
<dbReference type="STRING" id="1125712.HMPREF1316_0988"/>
<evidence type="ECO:0000313" key="2">
    <source>
        <dbReference type="EMBL" id="ERL06910.1"/>
    </source>
</evidence>
<reference evidence="2 3" key="1">
    <citation type="submission" date="2013-08" db="EMBL/GenBank/DDBJ databases">
        <authorList>
            <person name="Durkin A.S."/>
            <person name="Haft D.R."/>
            <person name="McCorrison J."/>
            <person name="Torralba M."/>
            <person name="Gillis M."/>
            <person name="Haft D.H."/>
            <person name="Methe B."/>
            <person name="Sutton G."/>
            <person name="Nelson K.E."/>
        </authorList>
    </citation>
    <scope>NUCLEOTIDE SEQUENCE [LARGE SCALE GENOMIC DNA]</scope>
    <source>
        <strain evidence="2 3">F0195</strain>
    </source>
</reference>
<organism evidence="2 3">
    <name type="scientific">Olsenella profusa F0195</name>
    <dbReference type="NCBI Taxonomy" id="1125712"/>
    <lineage>
        <taxon>Bacteria</taxon>
        <taxon>Bacillati</taxon>
        <taxon>Actinomycetota</taxon>
        <taxon>Coriobacteriia</taxon>
        <taxon>Coriobacteriales</taxon>
        <taxon>Atopobiaceae</taxon>
        <taxon>Olsenella</taxon>
    </lineage>
</organism>
<feature type="domain" description="GST N-terminal" evidence="1">
    <location>
        <begin position="25"/>
        <end position="104"/>
    </location>
</feature>
<dbReference type="Pfam" id="PF00462">
    <property type="entry name" value="Glutaredoxin"/>
    <property type="match status" value="1"/>
</dbReference>
<comment type="caution">
    <text evidence="2">The sequence shown here is derived from an EMBL/GenBank/DDBJ whole genome shotgun (WGS) entry which is preliminary data.</text>
</comment>
<dbReference type="InterPro" id="IPR004045">
    <property type="entry name" value="Glutathione_S-Trfase_N"/>
</dbReference>
<dbReference type="EMBL" id="AWEZ01000061">
    <property type="protein sequence ID" value="ERL06910.1"/>
    <property type="molecule type" value="Genomic_DNA"/>
</dbReference>
<evidence type="ECO:0000259" key="1">
    <source>
        <dbReference type="PROSITE" id="PS50404"/>
    </source>
</evidence>
<dbReference type="PROSITE" id="PS50404">
    <property type="entry name" value="GST_NTER"/>
    <property type="match status" value="1"/>
</dbReference>
<dbReference type="eggNOG" id="COG0695">
    <property type="taxonomic scope" value="Bacteria"/>
</dbReference>
<dbReference type="CDD" id="cd00570">
    <property type="entry name" value="GST_N_family"/>
    <property type="match status" value="1"/>
</dbReference>
<protein>
    <submittedName>
        <fullName evidence="2">Glutaredoxin</fullName>
    </submittedName>
</protein>
<gene>
    <name evidence="2" type="ORF">HMPREF1316_0988</name>
</gene>
<dbReference type="PROSITE" id="PS51354">
    <property type="entry name" value="GLUTAREDOXIN_2"/>
    <property type="match status" value="1"/>
</dbReference>
<dbReference type="PATRIC" id="fig|1125712.3.peg.1829"/>
<name>U2TKC5_9ACTN</name>
<dbReference type="AlphaFoldDB" id="U2TKC5"/>
<dbReference type="InterPro" id="IPR036249">
    <property type="entry name" value="Thioredoxin-like_sf"/>
</dbReference>
<dbReference type="SUPFAM" id="SSF52833">
    <property type="entry name" value="Thioredoxin-like"/>
    <property type="match status" value="1"/>
</dbReference>
<proteinExistence type="predicted"/>
<keyword evidence="3" id="KW-1185">Reference proteome</keyword>
<accession>U2TKC5</accession>
<dbReference type="Gene3D" id="3.40.30.10">
    <property type="entry name" value="Glutaredoxin"/>
    <property type="match status" value="1"/>
</dbReference>
<dbReference type="InterPro" id="IPR002109">
    <property type="entry name" value="Glutaredoxin"/>
</dbReference>